<accession>A0A8D5FFG9</accession>
<dbReference type="RefSeq" id="WP_228856792.1">
    <property type="nucleotide sequence ID" value="NZ_AP024086.1"/>
</dbReference>
<proteinExistence type="predicted"/>
<dbReference type="AlphaFoldDB" id="A0A8D5FFG9"/>
<protein>
    <recommendedName>
        <fullName evidence="3">2-dehydro-3-deoxyphosphooctonate aldolase</fullName>
    </recommendedName>
</protein>
<dbReference type="PANTHER" id="PTHR36699">
    <property type="entry name" value="LD-TRANSPEPTIDASE"/>
    <property type="match status" value="1"/>
</dbReference>
<dbReference type="Proteomes" id="UP000826725">
    <property type="component" value="Chromosome"/>
</dbReference>
<keyword evidence="2" id="KW-1185">Reference proteome</keyword>
<gene>
    <name evidence="1" type="ORF">DGMP_13800</name>
</gene>
<evidence type="ECO:0000313" key="1">
    <source>
        <dbReference type="EMBL" id="BCL60687.1"/>
    </source>
</evidence>
<dbReference type="PANTHER" id="PTHR36699:SF1">
    <property type="entry name" value="L,D-TRANSPEPTIDASE YAFK-RELATED"/>
    <property type="match status" value="1"/>
</dbReference>
<name>A0A8D5FFG9_9BACT</name>
<sequence length="192" mass="22283">MKKKNLIPGSPIFIRIFKEPPELELWVKKERTYVLYKSFLVCDMSGDIGPKLKEGDRQAPEGFYRVGVEQMNPWSKHHLSFNLGFPNQFDRCHKRTGSALMVHGKCNSIGCFAMANYRMEEIYTIANAALSGCQGSFAVHIFPFRMTKKNMLLHRGKWDSFWHNLKEGYDIFEKTHIPPTVLVKNCRYVFGQ</sequence>
<dbReference type="EMBL" id="AP024086">
    <property type="protein sequence ID" value="BCL60687.1"/>
    <property type="molecule type" value="Genomic_DNA"/>
</dbReference>
<evidence type="ECO:0008006" key="3">
    <source>
        <dbReference type="Google" id="ProtNLM"/>
    </source>
</evidence>
<reference evidence="1" key="1">
    <citation type="submission" date="2020-09" db="EMBL/GenBank/DDBJ databases">
        <title>Desulfogranum mesoprofundum gen. nov., sp. nov., a novel mesophilic, sulfate-reducing chemolithoautotroph isolated from a deep-sea hydrothermal vent chimney in the Suiyo Seamount.</title>
        <authorList>
            <person name="Hashimoto Y."/>
            <person name="Nakagawa S."/>
        </authorList>
    </citation>
    <scope>NUCLEOTIDE SEQUENCE</scope>
    <source>
        <strain evidence="1">KT2</strain>
    </source>
</reference>
<dbReference type="KEGG" id="dbk:DGMP_13800"/>
<organism evidence="1 2">
    <name type="scientific">Desulfomarina profundi</name>
    <dbReference type="NCBI Taxonomy" id="2772557"/>
    <lineage>
        <taxon>Bacteria</taxon>
        <taxon>Pseudomonadati</taxon>
        <taxon>Thermodesulfobacteriota</taxon>
        <taxon>Desulfobulbia</taxon>
        <taxon>Desulfobulbales</taxon>
        <taxon>Desulfobulbaceae</taxon>
        <taxon>Desulfomarina</taxon>
    </lineage>
</organism>
<evidence type="ECO:0000313" key="2">
    <source>
        <dbReference type="Proteomes" id="UP000826725"/>
    </source>
</evidence>